<evidence type="ECO:0000256" key="12">
    <source>
        <dbReference type="ARBA" id="ARBA00023136"/>
    </source>
</evidence>
<evidence type="ECO:0000256" key="4">
    <source>
        <dbReference type="ARBA" id="ARBA00010617"/>
    </source>
</evidence>
<evidence type="ECO:0000256" key="11">
    <source>
        <dbReference type="ARBA" id="ARBA00023033"/>
    </source>
</evidence>
<keyword evidence="6" id="KW-0479">Metal-binding</keyword>
<sequence>MDTSSVVMSTTLLMLAIHQNCQERAYNELKDIFGDSTRQPEEEDLKKMEYLDMCVNEALRHCAPPVTARRVEDNIHL</sequence>
<dbReference type="InterPro" id="IPR001128">
    <property type="entry name" value="Cyt_P450"/>
</dbReference>
<dbReference type="PANTHER" id="PTHR24291">
    <property type="entry name" value="CYTOCHROME P450 FAMILY 4"/>
    <property type="match status" value="1"/>
</dbReference>
<reference evidence="13 14" key="1">
    <citation type="submission" date="2020-02" db="EMBL/GenBank/DDBJ databases">
        <authorList>
            <person name="Ferguson B K."/>
        </authorList>
    </citation>
    <scope>NUCLEOTIDE SEQUENCE [LARGE SCALE GENOMIC DNA]</scope>
</reference>
<comment type="subcellular location">
    <subcellularLocation>
        <location evidence="3">Endoplasmic reticulum membrane</location>
        <topology evidence="3">Peripheral membrane protein</topology>
    </subcellularLocation>
    <subcellularLocation>
        <location evidence="2">Microsome membrane</location>
        <topology evidence="2">Peripheral membrane protein</topology>
    </subcellularLocation>
</comment>
<evidence type="ECO:0000256" key="9">
    <source>
        <dbReference type="ARBA" id="ARBA00023002"/>
    </source>
</evidence>
<evidence type="ECO:0000256" key="8">
    <source>
        <dbReference type="ARBA" id="ARBA00022848"/>
    </source>
</evidence>
<evidence type="ECO:0000256" key="3">
    <source>
        <dbReference type="ARBA" id="ARBA00004406"/>
    </source>
</evidence>
<accession>A0A6H5HAZ2</accession>
<dbReference type="PANTHER" id="PTHR24291:SF189">
    <property type="entry name" value="CYTOCHROME P450 4C3-RELATED"/>
    <property type="match status" value="1"/>
</dbReference>
<evidence type="ECO:0000313" key="13">
    <source>
        <dbReference type="EMBL" id="CAB0014282.1"/>
    </source>
</evidence>
<proteinExistence type="inferred from homology"/>
<keyword evidence="7" id="KW-0256">Endoplasmic reticulum</keyword>
<dbReference type="Gene3D" id="1.10.630.10">
    <property type="entry name" value="Cytochrome P450"/>
    <property type="match status" value="1"/>
</dbReference>
<dbReference type="InterPro" id="IPR050196">
    <property type="entry name" value="Cytochrome_P450_Monoox"/>
</dbReference>
<evidence type="ECO:0000256" key="6">
    <source>
        <dbReference type="ARBA" id="ARBA00022723"/>
    </source>
</evidence>
<keyword evidence="12" id="KW-0472">Membrane</keyword>
<evidence type="ECO:0000256" key="5">
    <source>
        <dbReference type="ARBA" id="ARBA00022617"/>
    </source>
</evidence>
<keyword evidence="9" id="KW-0560">Oxidoreductase</keyword>
<dbReference type="Pfam" id="PF00067">
    <property type="entry name" value="p450"/>
    <property type="match status" value="1"/>
</dbReference>
<dbReference type="InterPro" id="IPR036396">
    <property type="entry name" value="Cyt_P450_sf"/>
</dbReference>
<evidence type="ECO:0000256" key="1">
    <source>
        <dbReference type="ARBA" id="ARBA00001971"/>
    </source>
</evidence>
<organism evidence="13 14">
    <name type="scientific">Nesidiocoris tenuis</name>
    <dbReference type="NCBI Taxonomy" id="355587"/>
    <lineage>
        <taxon>Eukaryota</taxon>
        <taxon>Metazoa</taxon>
        <taxon>Ecdysozoa</taxon>
        <taxon>Arthropoda</taxon>
        <taxon>Hexapoda</taxon>
        <taxon>Insecta</taxon>
        <taxon>Pterygota</taxon>
        <taxon>Neoptera</taxon>
        <taxon>Paraneoptera</taxon>
        <taxon>Hemiptera</taxon>
        <taxon>Heteroptera</taxon>
        <taxon>Panheteroptera</taxon>
        <taxon>Cimicomorpha</taxon>
        <taxon>Miridae</taxon>
        <taxon>Dicyphina</taxon>
        <taxon>Nesidiocoris</taxon>
    </lineage>
</organism>
<dbReference type="SUPFAM" id="SSF48264">
    <property type="entry name" value="Cytochrome P450"/>
    <property type="match status" value="1"/>
</dbReference>
<dbReference type="AlphaFoldDB" id="A0A6H5HAZ2"/>
<evidence type="ECO:0008006" key="15">
    <source>
        <dbReference type="Google" id="ProtNLM"/>
    </source>
</evidence>
<evidence type="ECO:0000256" key="7">
    <source>
        <dbReference type="ARBA" id="ARBA00022824"/>
    </source>
</evidence>
<dbReference type="EMBL" id="CADCXU010027635">
    <property type="protein sequence ID" value="CAB0014282.1"/>
    <property type="molecule type" value="Genomic_DNA"/>
</dbReference>
<keyword evidence="10" id="KW-0408">Iron</keyword>
<keyword evidence="14" id="KW-1185">Reference proteome</keyword>
<keyword evidence="8" id="KW-0492">Microsome</keyword>
<dbReference type="GO" id="GO:0005506">
    <property type="term" value="F:iron ion binding"/>
    <property type="evidence" value="ECO:0007669"/>
    <property type="project" value="InterPro"/>
</dbReference>
<evidence type="ECO:0000256" key="2">
    <source>
        <dbReference type="ARBA" id="ARBA00004174"/>
    </source>
</evidence>
<protein>
    <recommendedName>
        <fullName evidence="15">Cytochrome P450</fullName>
    </recommendedName>
</protein>
<dbReference type="GO" id="GO:0004497">
    <property type="term" value="F:monooxygenase activity"/>
    <property type="evidence" value="ECO:0007669"/>
    <property type="project" value="UniProtKB-KW"/>
</dbReference>
<comment type="similarity">
    <text evidence="4">Belongs to the cytochrome P450 family.</text>
</comment>
<dbReference type="GO" id="GO:0016705">
    <property type="term" value="F:oxidoreductase activity, acting on paired donors, with incorporation or reduction of molecular oxygen"/>
    <property type="evidence" value="ECO:0007669"/>
    <property type="project" value="InterPro"/>
</dbReference>
<dbReference type="OrthoDB" id="6624393at2759"/>
<dbReference type="Proteomes" id="UP000479000">
    <property type="component" value="Unassembled WGS sequence"/>
</dbReference>
<feature type="non-terminal residue" evidence="13">
    <location>
        <position position="77"/>
    </location>
</feature>
<dbReference type="GO" id="GO:0020037">
    <property type="term" value="F:heme binding"/>
    <property type="evidence" value="ECO:0007669"/>
    <property type="project" value="InterPro"/>
</dbReference>
<keyword evidence="5" id="KW-0349">Heme</keyword>
<name>A0A6H5HAZ2_9HEMI</name>
<dbReference type="GO" id="GO:0005789">
    <property type="term" value="C:endoplasmic reticulum membrane"/>
    <property type="evidence" value="ECO:0007669"/>
    <property type="project" value="UniProtKB-SubCell"/>
</dbReference>
<evidence type="ECO:0000256" key="10">
    <source>
        <dbReference type="ARBA" id="ARBA00023004"/>
    </source>
</evidence>
<evidence type="ECO:0000313" key="14">
    <source>
        <dbReference type="Proteomes" id="UP000479000"/>
    </source>
</evidence>
<comment type="cofactor">
    <cofactor evidence="1">
        <name>heme</name>
        <dbReference type="ChEBI" id="CHEBI:30413"/>
    </cofactor>
</comment>
<keyword evidence="11" id="KW-0503">Monooxygenase</keyword>
<gene>
    <name evidence="13" type="ORF">NTEN_LOCUS18723</name>
</gene>